<evidence type="ECO:0000256" key="2">
    <source>
        <dbReference type="ARBA" id="ARBA00023004"/>
    </source>
</evidence>
<keyword evidence="3" id="KW-0411">Iron-sulfur</keyword>
<evidence type="ECO:0000259" key="4">
    <source>
        <dbReference type="PROSITE" id="PS51379"/>
    </source>
</evidence>
<dbReference type="PANTHER" id="PTHR43312">
    <property type="entry name" value="D-THREO-ALDOSE 1-DEHYDROGENASE"/>
    <property type="match status" value="1"/>
</dbReference>
<name>A0A4Z0D736_9FIRM</name>
<keyword evidence="1" id="KW-0479">Metal-binding</keyword>
<dbReference type="InterPro" id="IPR053135">
    <property type="entry name" value="AKR2_Oxidoreductase"/>
</dbReference>
<gene>
    <name evidence="5" type="ORF">E4100_03800</name>
</gene>
<dbReference type="PROSITE" id="PS00198">
    <property type="entry name" value="4FE4S_FER_1"/>
    <property type="match status" value="1"/>
</dbReference>
<dbReference type="Proteomes" id="UP000298381">
    <property type="component" value="Unassembled WGS sequence"/>
</dbReference>
<dbReference type="Pfam" id="PF00248">
    <property type="entry name" value="Aldo_ket_red"/>
    <property type="match status" value="1"/>
</dbReference>
<evidence type="ECO:0000313" key="6">
    <source>
        <dbReference type="Proteomes" id="UP000298381"/>
    </source>
</evidence>
<dbReference type="InterPro" id="IPR017896">
    <property type="entry name" value="4Fe4S_Fe-S-bd"/>
</dbReference>
<evidence type="ECO:0000313" key="5">
    <source>
        <dbReference type="EMBL" id="TFZ40693.1"/>
    </source>
</evidence>
<dbReference type="SUPFAM" id="SSF51430">
    <property type="entry name" value="NAD(P)-linked oxidoreductase"/>
    <property type="match status" value="1"/>
</dbReference>
<feature type="domain" description="4Fe-4S ferredoxin-type" evidence="4">
    <location>
        <begin position="295"/>
        <end position="315"/>
    </location>
</feature>
<dbReference type="OrthoDB" id="9804603at2"/>
<protein>
    <submittedName>
        <fullName evidence="5">Aldo/keto reductase</fullName>
    </submittedName>
</protein>
<dbReference type="GO" id="GO:0016491">
    <property type="term" value="F:oxidoreductase activity"/>
    <property type="evidence" value="ECO:0007669"/>
    <property type="project" value="InterPro"/>
</dbReference>
<dbReference type="GO" id="GO:0046872">
    <property type="term" value="F:metal ion binding"/>
    <property type="evidence" value="ECO:0007669"/>
    <property type="project" value="UniProtKB-KW"/>
</dbReference>
<organism evidence="5 6">
    <name type="scientific">Soehngenia longivitae</name>
    <dbReference type="NCBI Taxonomy" id="2562294"/>
    <lineage>
        <taxon>Bacteria</taxon>
        <taxon>Bacillati</taxon>
        <taxon>Bacillota</taxon>
        <taxon>Tissierellia</taxon>
        <taxon>Tissierellales</taxon>
        <taxon>Tissierellaceae</taxon>
        <taxon>Soehngenia</taxon>
    </lineage>
</organism>
<dbReference type="RefSeq" id="WP_135270719.1">
    <property type="nucleotide sequence ID" value="NZ_SRIB01000004.1"/>
</dbReference>
<keyword evidence="2" id="KW-0408">Iron</keyword>
<dbReference type="PRINTS" id="PR00069">
    <property type="entry name" value="ALDKETRDTASE"/>
</dbReference>
<sequence length="315" mass="35341">MDKIQLGNTGITVSKICFGSLTMTPFQANLSVEKGAYLIKYAYEKGINFLDTAEIYDNYSYIREGINGISREKYVLSTKSYAYTKELAQKSLEKALREIGTDYIDIFLLHEQESEYTVKGHYEAIEYFLKAKDQGKIRAIGISTHRVAGAKALLKYKELDIIHPLVNMAGIGIHDGTVFDMLNVLEQLYNMGKGIYSMKALGGGHLINRSREAINFVKNIPFIHSIAIGMQSCDEIDANIQLIDNNEIDINIENNIRKKNRRLIVADYCIACGRCVERCKQNGIEIIDGKATPNSNCILCGYCATVCPEFCIKVI</sequence>
<comment type="caution">
    <text evidence="5">The sequence shown here is derived from an EMBL/GenBank/DDBJ whole genome shotgun (WGS) entry which is preliminary data.</text>
</comment>
<dbReference type="SUPFAM" id="SSF54862">
    <property type="entry name" value="4Fe-4S ferredoxins"/>
    <property type="match status" value="1"/>
</dbReference>
<keyword evidence="6" id="KW-1185">Reference proteome</keyword>
<dbReference type="CDD" id="cd19100">
    <property type="entry name" value="AKR_unchar"/>
    <property type="match status" value="1"/>
</dbReference>
<dbReference type="InterPro" id="IPR036812">
    <property type="entry name" value="NAD(P)_OxRdtase_dom_sf"/>
</dbReference>
<dbReference type="EMBL" id="SRIB01000004">
    <property type="protein sequence ID" value="TFZ40693.1"/>
    <property type="molecule type" value="Genomic_DNA"/>
</dbReference>
<dbReference type="PANTHER" id="PTHR43312:SF1">
    <property type="entry name" value="NADP-DEPENDENT OXIDOREDUCTASE DOMAIN-CONTAINING PROTEIN"/>
    <property type="match status" value="1"/>
</dbReference>
<proteinExistence type="predicted"/>
<dbReference type="GO" id="GO:0051536">
    <property type="term" value="F:iron-sulfur cluster binding"/>
    <property type="evidence" value="ECO:0007669"/>
    <property type="project" value="UniProtKB-KW"/>
</dbReference>
<evidence type="ECO:0000256" key="1">
    <source>
        <dbReference type="ARBA" id="ARBA00022723"/>
    </source>
</evidence>
<dbReference type="Gene3D" id="3.30.70.20">
    <property type="match status" value="1"/>
</dbReference>
<dbReference type="Gene3D" id="3.20.20.100">
    <property type="entry name" value="NADP-dependent oxidoreductase domain"/>
    <property type="match status" value="1"/>
</dbReference>
<dbReference type="InterPro" id="IPR023210">
    <property type="entry name" value="NADP_OxRdtase_dom"/>
</dbReference>
<dbReference type="InterPro" id="IPR020471">
    <property type="entry name" value="AKR"/>
</dbReference>
<feature type="domain" description="4Fe-4S ferredoxin-type" evidence="4">
    <location>
        <begin position="260"/>
        <end position="289"/>
    </location>
</feature>
<evidence type="ECO:0000256" key="3">
    <source>
        <dbReference type="ARBA" id="ARBA00023014"/>
    </source>
</evidence>
<reference evidence="5 6" key="1">
    <citation type="submission" date="2019-03" db="EMBL/GenBank/DDBJ databases">
        <title>Draft genome sequence data and analysis of a Fermenting Bacterium, Soehngenia longevitae strain 1933PT, isolated from petroleum reservoir in Azerbaijan.</title>
        <authorList>
            <person name="Grouzdev D.S."/>
            <person name="Bidzhieva S.K."/>
            <person name="Sokolova D.S."/>
            <person name="Tourova T.P."/>
            <person name="Poltaraus A.B."/>
            <person name="Nazina T.N."/>
        </authorList>
    </citation>
    <scope>NUCLEOTIDE SEQUENCE [LARGE SCALE GENOMIC DNA]</scope>
    <source>
        <strain evidence="5 6">1933P</strain>
    </source>
</reference>
<dbReference type="PROSITE" id="PS51379">
    <property type="entry name" value="4FE4S_FER_2"/>
    <property type="match status" value="2"/>
</dbReference>
<dbReference type="AlphaFoldDB" id="A0A4Z0D736"/>
<dbReference type="InterPro" id="IPR017900">
    <property type="entry name" value="4Fe4S_Fe_S_CS"/>
</dbReference>
<accession>A0A4Z0D736</accession>